<dbReference type="InterPro" id="IPR001387">
    <property type="entry name" value="Cro/C1-type_HTH"/>
</dbReference>
<dbReference type="Proteomes" id="UP001440984">
    <property type="component" value="Unassembled WGS sequence"/>
</dbReference>
<dbReference type="RefSeq" id="WP_348955302.1">
    <property type="nucleotide sequence ID" value="NZ_JBDZYD010000014.1"/>
</dbReference>
<dbReference type="SMART" id="SM00530">
    <property type="entry name" value="HTH_XRE"/>
    <property type="match status" value="1"/>
</dbReference>
<dbReference type="PANTHER" id="PTHR35010">
    <property type="entry name" value="BLL4672 PROTEIN-RELATED"/>
    <property type="match status" value="1"/>
</dbReference>
<dbReference type="PANTHER" id="PTHR35010:SF2">
    <property type="entry name" value="BLL4672 PROTEIN"/>
    <property type="match status" value="1"/>
</dbReference>
<dbReference type="Pfam" id="PF13560">
    <property type="entry name" value="HTH_31"/>
    <property type="match status" value="1"/>
</dbReference>
<reference evidence="2 3" key="1">
    <citation type="submission" date="2024-05" db="EMBL/GenBank/DDBJ databases">
        <authorList>
            <person name="Zhao H."/>
            <person name="Xu Y."/>
            <person name="Lin S."/>
            <person name="Spain J.C."/>
            <person name="Zhou N.-Y."/>
        </authorList>
    </citation>
    <scope>NUCLEOTIDE SEQUENCE [LARGE SCALE GENOMIC DNA]</scope>
    <source>
        <strain evidence="2 3">NEAU-NG30</strain>
    </source>
</reference>
<comment type="caution">
    <text evidence="2">The sequence shown here is derived from an EMBL/GenBank/DDBJ whole genome shotgun (WGS) entry which is preliminary data.</text>
</comment>
<feature type="domain" description="HTH cro/C1-type" evidence="1">
    <location>
        <begin position="30"/>
        <end position="76"/>
    </location>
</feature>
<evidence type="ECO:0000313" key="2">
    <source>
        <dbReference type="EMBL" id="MEQ0564243.1"/>
    </source>
</evidence>
<dbReference type="SUPFAM" id="SSF47413">
    <property type="entry name" value="lambda repressor-like DNA-binding domains"/>
    <property type="match status" value="1"/>
</dbReference>
<evidence type="ECO:0000313" key="3">
    <source>
        <dbReference type="Proteomes" id="UP001440984"/>
    </source>
</evidence>
<dbReference type="PROSITE" id="PS50943">
    <property type="entry name" value="HTH_CROC1"/>
    <property type="match status" value="1"/>
</dbReference>
<dbReference type="Pfam" id="PF17765">
    <property type="entry name" value="MLTR_LBD"/>
    <property type="match status" value="1"/>
</dbReference>
<name>A0ABV0LPL5_9PSEU</name>
<dbReference type="InterPro" id="IPR041413">
    <property type="entry name" value="MLTR_LBD"/>
</dbReference>
<dbReference type="EMBL" id="JBDZYD010000014">
    <property type="protein sequence ID" value="MEQ0564243.1"/>
    <property type="molecule type" value="Genomic_DNA"/>
</dbReference>
<dbReference type="CDD" id="cd00093">
    <property type="entry name" value="HTH_XRE"/>
    <property type="match status" value="1"/>
</dbReference>
<dbReference type="Gene3D" id="3.30.450.180">
    <property type="match status" value="1"/>
</dbReference>
<dbReference type="InterPro" id="IPR010982">
    <property type="entry name" value="Lambda_DNA-bd_dom_sf"/>
</dbReference>
<organism evidence="2 3">
    <name type="scientific">Amycolatopsis melonis</name>
    <dbReference type="NCBI Taxonomy" id="3156488"/>
    <lineage>
        <taxon>Bacteria</taxon>
        <taxon>Bacillati</taxon>
        <taxon>Actinomycetota</taxon>
        <taxon>Actinomycetes</taxon>
        <taxon>Pseudonocardiales</taxon>
        <taxon>Pseudonocardiaceae</taxon>
        <taxon>Amycolatopsis</taxon>
    </lineage>
</organism>
<proteinExistence type="predicted"/>
<sequence>MGEFLRARRAELTPQVVGLPTETTARRVPGLRREEVARLAAISTDYYRRVEQGRMTASGPVLAELARVLRLDVDQRSYLFELAGKPAGAPRATPSRTISPQLRRLLDQLPEAPALVLGEGMDILAWNSLAAALITDFARIPEPERNYVRLIFTDPAMRTLYPDWTDVARKAVTNLHMDVARHPDDPRLTELVAELSQLDTDFRHWWHGQHVESKGQGTKRFHHPLVGDLTLDWDTLICDTAPDQYVIVLTAQPGTPSHDALRALACL</sequence>
<accession>A0ABV0LPL5</accession>
<dbReference type="Gene3D" id="1.10.260.40">
    <property type="entry name" value="lambda repressor-like DNA-binding domains"/>
    <property type="match status" value="1"/>
</dbReference>
<evidence type="ECO:0000259" key="1">
    <source>
        <dbReference type="PROSITE" id="PS50943"/>
    </source>
</evidence>
<protein>
    <submittedName>
        <fullName evidence="2">Helix-turn-helix domain-containing protein</fullName>
    </submittedName>
</protein>
<gene>
    <name evidence="2" type="ORF">ABJI51_34625</name>
</gene>
<keyword evidence="3" id="KW-1185">Reference proteome</keyword>